<evidence type="ECO:0000313" key="3">
    <source>
        <dbReference type="Proteomes" id="UP001396334"/>
    </source>
</evidence>
<gene>
    <name evidence="2" type="ORF">V6N11_028292</name>
</gene>
<evidence type="ECO:0000313" key="2">
    <source>
        <dbReference type="EMBL" id="KAK8978288.1"/>
    </source>
</evidence>
<dbReference type="EMBL" id="JBBPBN010000113">
    <property type="protein sequence ID" value="KAK8978288.1"/>
    <property type="molecule type" value="Genomic_DNA"/>
</dbReference>
<organism evidence="2 3">
    <name type="scientific">Hibiscus sabdariffa</name>
    <name type="common">roselle</name>
    <dbReference type="NCBI Taxonomy" id="183260"/>
    <lineage>
        <taxon>Eukaryota</taxon>
        <taxon>Viridiplantae</taxon>
        <taxon>Streptophyta</taxon>
        <taxon>Embryophyta</taxon>
        <taxon>Tracheophyta</taxon>
        <taxon>Spermatophyta</taxon>
        <taxon>Magnoliopsida</taxon>
        <taxon>eudicotyledons</taxon>
        <taxon>Gunneridae</taxon>
        <taxon>Pentapetalae</taxon>
        <taxon>rosids</taxon>
        <taxon>malvids</taxon>
        <taxon>Malvales</taxon>
        <taxon>Malvaceae</taxon>
        <taxon>Malvoideae</taxon>
        <taxon>Hibiscus</taxon>
    </lineage>
</organism>
<evidence type="ECO:0000259" key="1">
    <source>
        <dbReference type="Pfam" id="PF10440"/>
    </source>
</evidence>
<feature type="domain" description="WIYLD" evidence="1">
    <location>
        <begin position="9"/>
        <end position="66"/>
    </location>
</feature>
<dbReference type="PANTHER" id="PTHR34271">
    <property type="entry name" value="NUCLEOLAR HISTONE METHYLTRANSFERASE-RELATED PROTEIN"/>
    <property type="match status" value="1"/>
</dbReference>
<name>A0ABR2NQC9_9ROSI</name>
<dbReference type="Gene3D" id="1.10.8.850">
    <property type="entry name" value="Histone-lysine N methyltransferase , C-terminal domain-like"/>
    <property type="match status" value="1"/>
</dbReference>
<comment type="caution">
    <text evidence="2">The sequence shown here is derived from an EMBL/GenBank/DDBJ whole genome shotgun (WGS) entry which is preliminary data.</text>
</comment>
<dbReference type="Proteomes" id="UP001396334">
    <property type="component" value="Unassembled WGS sequence"/>
</dbReference>
<dbReference type="InterPro" id="IPR043017">
    <property type="entry name" value="WIYLD_dom_sf"/>
</dbReference>
<reference evidence="2 3" key="1">
    <citation type="journal article" date="2024" name="G3 (Bethesda)">
        <title>Genome assembly of Hibiscus sabdariffa L. provides insights into metabolisms of medicinal natural products.</title>
        <authorList>
            <person name="Kim T."/>
        </authorList>
    </citation>
    <scope>NUCLEOTIDE SEQUENCE [LARGE SCALE GENOMIC DNA]</scope>
    <source>
        <strain evidence="2">TK-2024</strain>
        <tissue evidence="2">Old leaves</tissue>
    </source>
</reference>
<keyword evidence="3" id="KW-1185">Reference proteome</keyword>
<proteinExistence type="predicted"/>
<accession>A0ABR2NQC9</accession>
<dbReference type="Pfam" id="PF10440">
    <property type="entry name" value="WIYLD"/>
    <property type="match status" value="1"/>
</dbReference>
<dbReference type="InterPro" id="IPR018848">
    <property type="entry name" value="WIYLD_domain"/>
</dbReference>
<dbReference type="PANTHER" id="PTHR34271:SF1">
    <property type="entry name" value="NUCLEOLAR HISTONE METHYLTRANSFERASE-RELATED PROTEIN"/>
    <property type="match status" value="1"/>
</dbReference>
<protein>
    <recommendedName>
        <fullName evidence="1">WIYLD domain-containing protein</fullName>
    </recommendedName>
</protein>
<sequence length="225" mass="24734">MAPRGRSKKKSNTRKDAAIDAMKPYGFHLKLVKETIKELLDVYGEDGWPFIEDSAYKVLLEAILEKVVKETGEGTSCSKNPAAETAGSEMALESACSVVNPVTIESQISNGLERAPEANEALCTPQLTNESDGKSLPLVAVNAEGSTKSDVQDPCSSSHFIPLPTHDPTPLQVSNSTAKRRPYYGWNHSDDEEDLVELTPGPTALENESYLRSFMEHKKRWDIKP</sequence>